<keyword evidence="2" id="KW-1185">Reference proteome</keyword>
<protein>
    <recommendedName>
        <fullName evidence="3">Reverse transcriptase</fullName>
    </recommendedName>
</protein>
<sequence length="153" mass="18069">MIYSWVFYPVGSFLPMIQKLLKRIQSESDRDTLQEDLQKLHEWSTKWLLQFNESKCKVMHIGRDNPNFDYSLNNTILKVTDEEKDLGIFVTPDWKSSTHVSKVAAKANSRVGWIRRTFTYMDIPMFKGLYPSLVRSHMEHAVQAWSPPPQERY</sequence>
<dbReference type="PANTHER" id="PTHR33332">
    <property type="entry name" value="REVERSE TRANSCRIPTASE DOMAIN-CONTAINING PROTEIN"/>
    <property type="match status" value="1"/>
</dbReference>
<dbReference type="EMBL" id="CAXKWB010141823">
    <property type="protein sequence ID" value="CAL4245929.1"/>
    <property type="molecule type" value="Genomic_DNA"/>
</dbReference>
<dbReference type="Proteomes" id="UP001497623">
    <property type="component" value="Unassembled WGS sequence"/>
</dbReference>
<gene>
    <name evidence="1" type="ORF">MNOR_LOCUS41132</name>
</gene>
<proteinExistence type="predicted"/>
<organism evidence="1 2">
    <name type="scientific">Meganyctiphanes norvegica</name>
    <name type="common">Northern krill</name>
    <name type="synonym">Thysanopoda norvegica</name>
    <dbReference type="NCBI Taxonomy" id="48144"/>
    <lineage>
        <taxon>Eukaryota</taxon>
        <taxon>Metazoa</taxon>
        <taxon>Ecdysozoa</taxon>
        <taxon>Arthropoda</taxon>
        <taxon>Crustacea</taxon>
        <taxon>Multicrustacea</taxon>
        <taxon>Malacostraca</taxon>
        <taxon>Eumalacostraca</taxon>
        <taxon>Eucarida</taxon>
        <taxon>Euphausiacea</taxon>
        <taxon>Euphausiidae</taxon>
        <taxon>Meganyctiphanes</taxon>
    </lineage>
</organism>
<reference evidence="1 2" key="1">
    <citation type="submission" date="2024-05" db="EMBL/GenBank/DDBJ databases">
        <authorList>
            <person name="Wallberg A."/>
        </authorList>
    </citation>
    <scope>NUCLEOTIDE SEQUENCE [LARGE SCALE GENOMIC DNA]</scope>
</reference>
<accession>A0AAV2ST09</accession>
<name>A0AAV2ST09_MEGNR</name>
<evidence type="ECO:0000313" key="2">
    <source>
        <dbReference type="Proteomes" id="UP001497623"/>
    </source>
</evidence>
<evidence type="ECO:0008006" key="3">
    <source>
        <dbReference type="Google" id="ProtNLM"/>
    </source>
</evidence>
<comment type="caution">
    <text evidence="1">The sequence shown here is derived from an EMBL/GenBank/DDBJ whole genome shotgun (WGS) entry which is preliminary data.</text>
</comment>
<dbReference type="PRINTS" id="PR01345">
    <property type="entry name" value="CERVTRCPTASE"/>
</dbReference>
<dbReference type="AlphaFoldDB" id="A0AAV2ST09"/>
<evidence type="ECO:0000313" key="1">
    <source>
        <dbReference type="EMBL" id="CAL4245929.1"/>
    </source>
</evidence>